<evidence type="ECO:0000313" key="7">
    <source>
        <dbReference type="EMBL" id="KIM89615.1"/>
    </source>
</evidence>
<dbReference type="InterPro" id="IPR051681">
    <property type="entry name" value="Ser/Thr_Kinases-Pseudokinases"/>
</dbReference>
<feature type="binding site" evidence="4">
    <location>
        <position position="781"/>
    </location>
    <ligand>
        <name>ATP</name>
        <dbReference type="ChEBI" id="CHEBI:30616"/>
    </ligand>
</feature>
<dbReference type="PROSITE" id="PS50011">
    <property type="entry name" value="PROTEIN_KINASE_DOM"/>
    <property type="match status" value="1"/>
</dbReference>
<evidence type="ECO:0000256" key="3">
    <source>
        <dbReference type="ARBA" id="ARBA00022840"/>
    </source>
</evidence>
<dbReference type="InParanoid" id="A0A0C3G0B7"/>
<feature type="region of interest" description="Disordered" evidence="5">
    <location>
        <begin position="118"/>
        <end position="156"/>
    </location>
</feature>
<feature type="region of interest" description="Disordered" evidence="5">
    <location>
        <begin position="1"/>
        <end position="105"/>
    </location>
</feature>
<dbReference type="Pfam" id="PF07714">
    <property type="entry name" value="PK_Tyr_Ser-Thr"/>
    <property type="match status" value="1"/>
</dbReference>
<dbReference type="PRINTS" id="PR00109">
    <property type="entry name" value="TYRKINASE"/>
</dbReference>
<dbReference type="SUPFAM" id="SSF56112">
    <property type="entry name" value="Protein kinase-like (PK-like)"/>
    <property type="match status" value="1"/>
</dbReference>
<keyword evidence="3 4" id="KW-0067">ATP-binding</keyword>
<feature type="compositionally biased region" description="Low complexity" evidence="5">
    <location>
        <begin position="79"/>
        <end position="90"/>
    </location>
</feature>
<keyword evidence="8" id="KW-1185">Reference proteome</keyword>
<dbReference type="SMART" id="SM00220">
    <property type="entry name" value="S_TKc"/>
    <property type="match status" value="1"/>
</dbReference>
<dbReference type="InterPro" id="IPR059179">
    <property type="entry name" value="MLKL-like_MCAfunc"/>
</dbReference>
<proteinExistence type="predicted"/>
<evidence type="ECO:0000256" key="5">
    <source>
        <dbReference type="SAM" id="MobiDB-lite"/>
    </source>
</evidence>
<dbReference type="InterPro" id="IPR036537">
    <property type="entry name" value="Adaptor_Cbl_N_dom_sf"/>
</dbReference>
<evidence type="ECO:0000259" key="6">
    <source>
        <dbReference type="PROSITE" id="PS50011"/>
    </source>
</evidence>
<keyword evidence="1" id="KW-0418">Kinase</keyword>
<dbReference type="InterPro" id="IPR008271">
    <property type="entry name" value="Ser/Thr_kinase_AS"/>
</dbReference>
<dbReference type="InterPro" id="IPR017441">
    <property type="entry name" value="Protein_kinase_ATP_BS"/>
</dbReference>
<dbReference type="PROSITE" id="PS00107">
    <property type="entry name" value="PROTEIN_KINASE_ATP"/>
    <property type="match status" value="1"/>
</dbReference>
<feature type="compositionally biased region" description="Low complexity" evidence="5">
    <location>
        <begin position="201"/>
        <end position="216"/>
    </location>
</feature>
<feature type="compositionally biased region" description="Polar residues" evidence="5">
    <location>
        <begin position="188"/>
        <end position="200"/>
    </location>
</feature>
<feature type="compositionally biased region" description="Low complexity" evidence="5">
    <location>
        <begin position="681"/>
        <end position="692"/>
    </location>
</feature>
<dbReference type="OrthoDB" id="1668230at2759"/>
<dbReference type="PROSITE" id="PS00108">
    <property type="entry name" value="PROTEIN_KINASE_ST"/>
    <property type="match status" value="1"/>
</dbReference>
<dbReference type="GO" id="GO:0005524">
    <property type="term" value="F:ATP binding"/>
    <property type="evidence" value="ECO:0007669"/>
    <property type="project" value="UniProtKB-UniRule"/>
</dbReference>
<feature type="compositionally biased region" description="Basic and acidic residues" evidence="5">
    <location>
        <begin position="291"/>
        <end position="316"/>
    </location>
</feature>
<dbReference type="CDD" id="cd21037">
    <property type="entry name" value="MLKL_NTD"/>
    <property type="match status" value="1"/>
</dbReference>
<feature type="compositionally biased region" description="Low complexity" evidence="5">
    <location>
        <begin position="50"/>
        <end position="68"/>
    </location>
</feature>
<dbReference type="InterPro" id="IPR000719">
    <property type="entry name" value="Prot_kinase_dom"/>
</dbReference>
<dbReference type="GO" id="GO:0007166">
    <property type="term" value="P:cell surface receptor signaling pathway"/>
    <property type="evidence" value="ECO:0007669"/>
    <property type="project" value="InterPro"/>
</dbReference>
<keyword evidence="2 4" id="KW-0547">Nucleotide-binding</keyword>
<evidence type="ECO:0000256" key="4">
    <source>
        <dbReference type="PROSITE-ProRule" id="PRU10141"/>
    </source>
</evidence>
<feature type="region of interest" description="Disordered" evidence="5">
    <location>
        <begin position="188"/>
        <end position="250"/>
    </location>
</feature>
<feature type="compositionally biased region" description="Polar residues" evidence="5">
    <location>
        <begin position="234"/>
        <end position="246"/>
    </location>
</feature>
<dbReference type="EMBL" id="KN832974">
    <property type="protein sequence ID" value="KIM89615.1"/>
    <property type="molecule type" value="Genomic_DNA"/>
</dbReference>
<evidence type="ECO:0000256" key="2">
    <source>
        <dbReference type="ARBA" id="ARBA00022741"/>
    </source>
</evidence>
<evidence type="ECO:0000256" key="1">
    <source>
        <dbReference type="ARBA" id="ARBA00022527"/>
    </source>
</evidence>
<dbReference type="InterPro" id="IPR001245">
    <property type="entry name" value="Ser-Thr/Tyr_kinase_cat_dom"/>
</dbReference>
<dbReference type="Proteomes" id="UP000054166">
    <property type="component" value="Unassembled WGS sequence"/>
</dbReference>
<protein>
    <recommendedName>
        <fullName evidence="6">Protein kinase domain-containing protein</fullName>
    </recommendedName>
</protein>
<keyword evidence="1" id="KW-0808">Transferase</keyword>
<reference evidence="7 8" key="1">
    <citation type="submission" date="2014-04" db="EMBL/GenBank/DDBJ databases">
        <authorList>
            <consortium name="DOE Joint Genome Institute"/>
            <person name="Kuo A."/>
            <person name="Tarkka M."/>
            <person name="Buscot F."/>
            <person name="Kohler A."/>
            <person name="Nagy L.G."/>
            <person name="Floudas D."/>
            <person name="Copeland A."/>
            <person name="Barry K.W."/>
            <person name="Cichocki N."/>
            <person name="Veneault-Fourrey C."/>
            <person name="LaButti K."/>
            <person name="Lindquist E.A."/>
            <person name="Lipzen A."/>
            <person name="Lundell T."/>
            <person name="Morin E."/>
            <person name="Murat C."/>
            <person name="Sun H."/>
            <person name="Tunlid A."/>
            <person name="Henrissat B."/>
            <person name="Grigoriev I.V."/>
            <person name="Hibbett D.S."/>
            <person name="Martin F."/>
            <person name="Nordberg H.P."/>
            <person name="Cantor M.N."/>
            <person name="Hua S.X."/>
        </authorList>
    </citation>
    <scope>NUCLEOTIDE SEQUENCE [LARGE SCALE GENOMIC DNA]</scope>
    <source>
        <strain evidence="7 8">F 1598</strain>
    </source>
</reference>
<feature type="region of interest" description="Disordered" evidence="5">
    <location>
        <begin position="1054"/>
        <end position="1086"/>
    </location>
</feature>
<dbReference type="STRING" id="765440.A0A0C3G0B7"/>
<dbReference type="PANTHER" id="PTHR44329">
    <property type="entry name" value="SERINE/THREONINE-PROTEIN KINASE TNNI3K-RELATED"/>
    <property type="match status" value="1"/>
</dbReference>
<sequence length="1412" mass="155136">MSKFNPLSKRRPSSLSSSPSPSPPSNPISGLPSTDSTLKISSPLNPNPSPKSTSKSTTPRSTPKSNTTPLPPAPQIQATSSTSTDSSKGSENGGGGKSAGSGMIAGASNFFRKRARSFSNAARKEERGRAASAPDTAIAGLPSPDEVEDAGEGASAPDILLSQASSTSTIIPSAPLFKSRGVVQSHSNALTLTRTHSNTDTLTRSRSPFRTLSRTLSRSHSRSHSKDNNKNRGRSTSTSYRDNSPGSLDLDIKSLEKEKEKEQEEMETHHHAFGLPTGWWERTQFEVMPRPWKDGDVGGEEKIDGKDGKGKGREVGEPKRLGSLVIATLEQAEGWDVTRKRVAVAARSVIGTSLNITHQALVMGVDLLDLAPVPGLRVAALTLLNVWDALQKVDMNRMACLRLTQRCADILICVRQEVQDAGGDVGDELKEPIDKLVASFDMVYQFLQKQTERPFLKRYLKRDEILRQIAGCDASLSDSVSAFSLSIQIRILKQVQALNSRMISNSNFTTPGVPPPPAYTQTIPEESGPPTPTSSPNFPQSLPSNPDEIRARLHAYRTKENERDAGLDFVDLRQLMRAALQTNNDVQMIEVLQVGREEMPEAIKTLQRALEREREKENVSGGASFVLNNGATPFTGGANNKPQQLPMIAEGRRGSVPVTGMQETAALERRKTIASSESKESGGTVLSLSGSRSGSGSGSGSDGRPRDTLDREFIESGIDALRRVSHGPDTSLPSWTITKYEVDLDEKIGRIGIGYFSTVYKGTWRKRTVAIKVLATTTPRKVFTREIEIWKSLSHVNVLELFGASSAIGEPPWFFVSPYCQNGSLVTYLKGLKNGEEFDLLRCMHQVAKGMEYLHRKGVLHGDLKGANVLVDDNRRCLVSDFGQSEMRSEAYRLTGTPPAHGTLRWQAPEMMGGHHNRLTQEMDIYAFAICCVEILDKGTMPWQHHDDFAIVRFVTEENKRPTLPQTRFSSPTLTHLIHTCWERDPSSRPSFKHIASELKQLRIKTGSNVEEHESPRPPPLDLWEPMHTRPSPDMRPIPLPGASVTTDTGFPFGSTPSTDGSFQTAMSDSSLGKLPPLPRLKTSDSGEIRLPEPVLYTPSTNTSQASSIFDVSEASPSSALDEPHVDFDGYESPPPPNDRAADIRDERRYRLLLTHDFHPSLTLPLWTPGPISLGAVGYLEKPGGSFVTLFNSFSPGKSSDTTITTLPSLYGYGRITRGEQRQDKRGAARRGLDALAGLLTFKAYSQSVSRRYSFQLRDGHKSAFLCTETTKYRYVEDLDAPKKWFKANVESIMKVYGRRHHIQKEDLFLVIGTLDAPDHALFVSHKHPDGQVHFNVFGSPKPGQFWGTFTTDTEFPPELGGPSYHEEIPGNRMANCQSANKVSMVGGSNTWDTVLLARLRFKPDVSEPTSL</sequence>
<dbReference type="Gene3D" id="1.10.510.10">
    <property type="entry name" value="Transferase(Phosphotransferase) domain 1"/>
    <property type="match status" value="1"/>
</dbReference>
<feature type="region of interest" description="Disordered" evidence="5">
    <location>
        <begin position="290"/>
        <end position="316"/>
    </location>
</feature>
<gene>
    <name evidence="7" type="ORF">PILCRDRAFT_812439</name>
</gene>
<dbReference type="GO" id="GO:0004674">
    <property type="term" value="F:protein serine/threonine kinase activity"/>
    <property type="evidence" value="ECO:0007669"/>
    <property type="project" value="UniProtKB-KW"/>
</dbReference>
<feature type="region of interest" description="Disordered" evidence="5">
    <location>
        <begin position="506"/>
        <end position="546"/>
    </location>
</feature>
<reference evidence="8" key="2">
    <citation type="submission" date="2015-01" db="EMBL/GenBank/DDBJ databases">
        <title>Evolutionary Origins and Diversification of the Mycorrhizal Mutualists.</title>
        <authorList>
            <consortium name="DOE Joint Genome Institute"/>
            <consortium name="Mycorrhizal Genomics Consortium"/>
            <person name="Kohler A."/>
            <person name="Kuo A."/>
            <person name="Nagy L.G."/>
            <person name="Floudas D."/>
            <person name="Copeland A."/>
            <person name="Barry K.W."/>
            <person name="Cichocki N."/>
            <person name="Veneault-Fourrey C."/>
            <person name="LaButti K."/>
            <person name="Lindquist E.A."/>
            <person name="Lipzen A."/>
            <person name="Lundell T."/>
            <person name="Morin E."/>
            <person name="Murat C."/>
            <person name="Riley R."/>
            <person name="Ohm R."/>
            <person name="Sun H."/>
            <person name="Tunlid A."/>
            <person name="Henrissat B."/>
            <person name="Grigoriev I.V."/>
            <person name="Hibbett D.S."/>
            <person name="Martin F."/>
        </authorList>
    </citation>
    <scope>NUCLEOTIDE SEQUENCE [LARGE SCALE GENOMIC DNA]</scope>
    <source>
        <strain evidence="8">F 1598</strain>
    </source>
</reference>
<organism evidence="7 8">
    <name type="scientific">Piloderma croceum (strain F 1598)</name>
    <dbReference type="NCBI Taxonomy" id="765440"/>
    <lineage>
        <taxon>Eukaryota</taxon>
        <taxon>Fungi</taxon>
        <taxon>Dikarya</taxon>
        <taxon>Basidiomycota</taxon>
        <taxon>Agaricomycotina</taxon>
        <taxon>Agaricomycetes</taxon>
        <taxon>Agaricomycetidae</taxon>
        <taxon>Atheliales</taxon>
        <taxon>Atheliaceae</taxon>
        <taxon>Piloderma</taxon>
    </lineage>
</organism>
<evidence type="ECO:0000313" key="8">
    <source>
        <dbReference type="Proteomes" id="UP000054166"/>
    </source>
</evidence>
<accession>A0A0C3G0B7</accession>
<feature type="region of interest" description="Disordered" evidence="5">
    <location>
        <begin position="668"/>
        <end position="708"/>
    </location>
</feature>
<keyword evidence="1" id="KW-0723">Serine/threonine-protein kinase</keyword>
<dbReference type="HOGENOM" id="CLU_001450_0_0_1"/>
<name>A0A0C3G0B7_PILCF</name>
<feature type="compositionally biased region" description="Polar residues" evidence="5">
    <location>
        <begin position="1054"/>
        <end position="1071"/>
    </location>
</feature>
<feature type="domain" description="Protein kinase" evidence="6">
    <location>
        <begin position="745"/>
        <end position="1004"/>
    </location>
</feature>
<dbReference type="Gene3D" id="1.20.930.20">
    <property type="entry name" value="Adaptor protein Cbl, N-terminal domain"/>
    <property type="match status" value="1"/>
</dbReference>
<dbReference type="InterPro" id="IPR011009">
    <property type="entry name" value="Kinase-like_dom_sf"/>
</dbReference>